<reference evidence="1 2" key="1">
    <citation type="journal article" date="2022" name="Int. J. Syst. Evol. Microbiol.">
        <title>Miniphocaeibacter halophilus sp. nov., an ammonium-tolerant acetate-producing bacterium isolated from a biogas system.</title>
        <authorList>
            <person name="Schnurer A."/>
            <person name="Singh A."/>
            <person name="Bi S."/>
            <person name="Qiao W."/>
            <person name="Westerholm M."/>
        </authorList>
    </citation>
    <scope>NUCLEOTIDE SEQUENCE [LARGE SCALE GENOMIC DNA]</scope>
    <source>
        <strain evidence="1 2">AMB_01</strain>
    </source>
</reference>
<name>A0AC61MVE5_9FIRM</name>
<dbReference type="EMBL" id="CP066744">
    <property type="protein sequence ID" value="QQK07893.1"/>
    <property type="molecule type" value="Genomic_DNA"/>
</dbReference>
<accession>A0AC61MVE5</accession>
<dbReference type="Proteomes" id="UP000595814">
    <property type="component" value="Chromosome"/>
</dbReference>
<evidence type="ECO:0000313" key="1">
    <source>
        <dbReference type="EMBL" id="QQK07893.1"/>
    </source>
</evidence>
<proteinExistence type="predicted"/>
<gene>
    <name evidence="1" type="ORF">JFY71_11570</name>
</gene>
<organism evidence="1 2">
    <name type="scientific">Miniphocaeibacter halophilus</name>
    <dbReference type="NCBI Taxonomy" id="2931922"/>
    <lineage>
        <taxon>Bacteria</taxon>
        <taxon>Bacillati</taxon>
        <taxon>Bacillota</taxon>
        <taxon>Tissierellia</taxon>
        <taxon>Tissierellales</taxon>
        <taxon>Peptoniphilaceae</taxon>
        <taxon>Miniphocaeibacter</taxon>
    </lineage>
</organism>
<evidence type="ECO:0000313" key="2">
    <source>
        <dbReference type="Proteomes" id="UP000595814"/>
    </source>
</evidence>
<sequence length="230" mass="26353">MYNILVCDDEKDIVEAISIYLNQQGYNVYKCYNGKEALEIINSNKHMDLLLVDIMMPVMDGIELTKRVREISAVPIIILSAKGELEDKVEGLEIGADDYITKPFDPVELLARVKSNIRRVELAKEANTFKDQEVYSSGRIRVNNTKKEVLVDGEPIKITPYEYGILLLLISNKGKVFNSDEIYEKVWDSPPYDVKKIVSVHVSRLRDKIEINPRKPDHLKSVYGMGYKIE</sequence>
<protein>
    <submittedName>
        <fullName evidence="1">Response regulator transcription factor</fullName>
    </submittedName>
</protein>
<keyword evidence="2" id="KW-1185">Reference proteome</keyword>